<dbReference type="RefSeq" id="WP_090483248.1">
    <property type="nucleotide sequence ID" value="NZ_FOUO01000001.1"/>
</dbReference>
<dbReference type="AlphaFoldDB" id="A0A1I4P9V8"/>
<dbReference type="InterPro" id="IPR057326">
    <property type="entry name" value="KR_dom"/>
</dbReference>
<evidence type="ECO:0000313" key="4">
    <source>
        <dbReference type="Proteomes" id="UP000199556"/>
    </source>
</evidence>
<dbReference type="PANTHER" id="PTHR45458:SF1">
    <property type="entry name" value="SHORT CHAIN DEHYDROGENASE"/>
    <property type="match status" value="1"/>
</dbReference>
<dbReference type="PANTHER" id="PTHR45458">
    <property type="entry name" value="SHORT-CHAIN DEHYDROGENASE/REDUCTASE SDR"/>
    <property type="match status" value="1"/>
</dbReference>
<dbReference type="OrthoDB" id="5786478at2"/>
<evidence type="ECO:0000259" key="2">
    <source>
        <dbReference type="SMART" id="SM00822"/>
    </source>
</evidence>
<gene>
    <name evidence="3" type="ORF">SAMN05421721_101103</name>
</gene>
<dbReference type="InterPro" id="IPR036291">
    <property type="entry name" value="NAD(P)-bd_dom_sf"/>
</dbReference>
<keyword evidence="4" id="KW-1185">Reference proteome</keyword>
<dbReference type="EMBL" id="FOUO01000001">
    <property type="protein sequence ID" value="SFM24572.1"/>
    <property type="molecule type" value="Genomic_DNA"/>
</dbReference>
<dbReference type="InterPro" id="IPR002347">
    <property type="entry name" value="SDR_fam"/>
</dbReference>
<proteinExistence type="inferred from homology"/>
<dbReference type="SUPFAM" id="SSF51735">
    <property type="entry name" value="NAD(P)-binding Rossmann-fold domains"/>
    <property type="match status" value="1"/>
</dbReference>
<name>A0A1I4P9V8_ECTMO</name>
<accession>A0A1I4P9V8</accession>
<dbReference type="STRING" id="195064.SAMN05421721_101103"/>
<comment type="similarity">
    <text evidence="1">Belongs to the short-chain dehydrogenases/reductases (SDR) family.</text>
</comment>
<dbReference type="Proteomes" id="UP000199556">
    <property type="component" value="Unassembled WGS sequence"/>
</dbReference>
<evidence type="ECO:0000313" key="3">
    <source>
        <dbReference type="EMBL" id="SFM24572.1"/>
    </source>
</evidence>
<dbReference type="Gene3D" id="3.40.50.720">
    <property type="entry name" value="NAD(P)-binding Rossmann-like Domain"/>
    <property type="match status" value="1"/>
</dbReference>
<evidence type="ECO:0000256" key="1">
    <source>
        <dbReference type="ARBA" id="ARBA00006484"/>
    </source>
</evidence>
<feature type="domain" description="Ketoreductase" evidence="2">
    <location>
        <begin position="3"/>
        <end position="189"/>
    </location>
</feature>
<sequence length="231" mass="24370">MTETVLITGASRGIGLELTRQFAQAGARVIAACRHPERAPELNRLAADTQGRVSVQPLDVTQPAQVAALAAVMQGLALDILINNAGAFGPVAPFGETDEAAWIETFRINTVAPLKLMEALADSVAASERRLMVNMTSKMGSIADNRSGGLYIYRSTKAALNAVVASAAHDLRPRGITVVAQHPGWVRTDMGGPNGEISVQESATALRGIFARLGPDDSGRFIDIDGGDIPW</sequence>
<dbReference type="PRINTS" id="PR00081">
    <property type="entry name" value="GDHRDH"/>
</dbReference>
<protein>
    <submittedName>
        <fullName evidence="3">Short-chain dehydrogenase</fullName>
    </submittedName>
</protein>
<dbReference type="CDD" id="cd05325">
    <property type="entry name" value="carb_red_sniffer_like_SDR_c"/>
    <property type="match status" value="1"/>
</dbReference>
<dbReference type="Pfam" id="PF00106">
    <property type="entry name" value="adh_short"/>
    <property type="match status" value="1"/>
</dbReference>
<dbReference type="SMART" id="SM00822">
    <property type="entry name" value="PKS_KR"/>
    <property type="match status" value="1"/>
</dbReference>
<dbReference type="GO" id="GO:0016616">
    <property type="term" value="F:oxidoreductase activity, acting on the CH-OH group of donors, NAD or NADP as acceptor"/>
    <property type="evidence" value="ECO:0007669"/>
    <property type="project" value="TreeGrafter"/>
</dbReference>
<dbReference type="InterPro" id="IPR052184">
    <property type="entry name" value="SDR_enzymes"/>
</dbReference>
<organism evidence="3 4">
    <name type="scientific">Ectothiorhodospira mobilis</name>
    <dbReference type="NCBI Taxonomy" id="195064"/>
    <lineage>
        <taxon>Bacteria</taxon>
        <taxon>Pseudomonadati</taxon>
        <taxon>Pseudomonadota</taxon>
        <taxon>Gammaproteobacteria</taxon>
        <taxon>Chromatiales</taxon>
        <taxon>Ectothiorhodospiraceae</taxon>
        <taxon>Ectothiorhodospira</taxon>
    </lineage>
</organism>
<reference evidence="3 4" key="1">
    <citation type="submission" date="2016-10" db="EMBL/GenBank/DDBJ databases">
        <authorList>
            <person name="de Groot N.N."/>
        </authorList>
    </citation>
    <scope>NUCLEOTIDE SEQUENCE [LARGE SCALE GENOMIC DNA]</scope>
    <source>
        <strain evidence="3 4">DSM 4180</strain>
    </source>
</reference>